<proteinExistence type="predicted"/>
<protein>
    <submittedName>
        <fullName evidence="4">Poly(Beta-D-mannuronate) C5 epimerase</fullName>
        <ecNumber evidence="4">5.1.3.-</ecNumber>
    </submittedName>
</protein>
<dbReference type="InterPro" id="IPR039448">
    <property type="entry name" value="Beta_helix"/>
</dbReference>
<keyword evidence="2" id="KW-0732">Signal</keyword>
<evidence type="ECO:0000256" key="1">
    <source>
        <dbReference type="SAM" id="MobiDB-lite"/>
    </source>
</evidence>
<dbReference type="SUPFAM" id="SSF51126">
    <property type="entry name" value="Pectin lyase-like"/>
    <property type="match status" value="1"/>
</dbReference>
<sequence>MRNLEGLRGRAVAAALFLVAAFAVAAQAFDRDGLEVINRNYAALMSALEADPSGGVDAPLNAAYQLLNHGEHRPATSDSAASVRGTPDMETEDPARQGAVGKALLAPLLQKVALETGSMGHRELMEASAPSGGEVLIVKSGALTLGSLPAALQSRGWSDLLTGADGKYLLKMPLVILEDGVFVIEPGDELEMATDRGAFILNFGSLAITDALVKGSAAQPRLPDFHPFIQTARGGRAAITGSRFTGLGFDARPLMSGLSFASSPFATQKSRGVVHDNVFDDVRSVEVTGIDDFEFVRNRIQHARGIGLRLEQLKGGTIRDNVIVASGMHGILAIGSTGLDIDGNIAAENGGRGFFGRDGIGHLTVSDNVLVANREEGISIAGGSCVDIRGNAVLRNRQDGITIAQSLGIRLAGNLLVRNQGSGISINDSISPADSVEVSQNRFVANNVGLSAERFATIRLSGNNFSDQLPVLFGDALQYETPRYLGWARSNGEKPDAVFEISSARGGSPLIFQGDSTGMFRLSDMTGCHFKELD</sequence>
<reference evidence="4 5" key="1">
    <citation type="submission" date="2020-08" db="EMBL/GenBank/DDBJ databases">
        <title>Genomic Encyclopedia of Type Strains, Phase IV (KMG-IV): sequencing the most valuable type-strain genomes for metagenomic binning, comparative biology and taxonomic classification.</title>
        <authorList>
            <person name="Goeker M."/>
        </authorList>
    </citation>
    <scope>NUCLEOTIDE SEQUENCE [LARGE SCALE GENOMIC DNA]</scope>
    <source>
        <strain evidence="4 5">DSM 28101</strain>
    </source>
</reference>
<dbReference type="RefSeq" id="WP_183483788.1">
    <property type="nucleotide sequence ID" value="NZ_JACIDZ010000003.1"/>
</dbReference>
<comment type="caution">
    <text evidence="4">The sequence shown here is derived from an EMBL/GenBank/DDBJ whole genome shotgun (WGS) entry which is preliminary data.</text>
</comment>
<dbReference type="InterPro" id="IPR012334">
    <property type="entry name" value="Pectin_lyas_fold"/>
</dbReference>
<keyword evidence="5" id="KW-1185">Reference proteome</keyword>
<feature type="region of interest" description="Disordered" evidence="1">
    <location>
        <begin position="71"/>
        <end position="94"/>
    </location>
</feature>
<dbReference type="EC" id="5.1.3.-" evidence="4"/>
<dbReference type="InterPro" id="IPR011050">
    <property type="entry name" value="Pectin_lyase_fold/virulence"/>
</dbReference>
<dbReference type="GO" id="GO:0016853">
    <property type="term" value="F:isomerase activity"/>
    <property type="evidence" value="ECO:0007669"/>
    <property type="project" value="UniProtKB-KW"/>
</dbReference>
<feature type="signal peptide" evidence="2">
    <location>
        <begin position="1"/>
        <end position="25"/>
    </location>
</feature>
<evidence type="ECO:0000313" key="4">
    <source>
        <dbReference type="EMBL" id="MBB4121416.1"/>
    </source>
</evidence>
<dbReference type="EMBL" id="JACIDZ010000003">
    <property type="protein sequence ID" value="MBB4121416.1"/>
    <property type="molecule type" value="Genomic_DNA"/>
</dbReference>
<evidence type="ECO:0000313" key="5">
    <source>
        <dbReference type="Proteomes" id="UP000530571"/>
    </source>
</evidence>
<organism evidence="4 5">
    <name type="scientific">Martelella radicis</name>
    <dbReference type="NCBI Taxonomy" id="1397476"/>
    <lineage>
        <taxon>Bacteria</taxon>
        <taxon>Pseudomonadati</taxon>
        <taxon>Pseudomonadota</taxon>
        <taxon>Alphaproteobacteria</taxon>
        <taxon>Hyphomicrobiales</taxon>
        <taxon>Aurantimonadaceae</taxon>
        <taxon>Martelella</taxon>
    </lineage>
</organism>
<dbReference type="Pfam" id="PF13229">
    <property type="entry name" value="Beta_helix"/>
    <property type="match status" value="1"/>
</dbReference>
<dbReference type="AlphaFoldDB" id="A0A7W6KHQ8"/>
<name>A0A7W6KHQ8_9HYPH</name>
<keyword evidence="4" id="KW-0413">Isomerase</keyword>
<feature type="chain" id="PRO_5030843030" evidence="2">
    <location>
        <begin position="26"/>
        <end position="534"/>
    </location>
</feature>
<dbReference type="Proteomes" id="UP000530571">
    <property type="component" value="Unassembled WGS sequence"/>
</dbReference>
<evidence type="ECO:0000259" key="3">
    <source>
        <dbReference type="Pfam" id="PF13229"/>
    </source>
</evidence>
<dbReference type="InterPro" id="IPR006626">
    <property type="entry name" value="PbH1"/>
</dbReference>
<feature type="domain" description="Right handed beta helix" evidence="3">
    <location>
        <begin position="317"/>
        <end position="465"/>
    </location>
</feature>
<accession>A0A7W6KHQ8</accession>
<gene>
    <name evidence="4" type="ORF">GGR30_001330</name>
</gene>
<evidence type="ECO:0000256" key="2">
    <source>
        <dbReference type="SAM" id="SignalP"/>
    </source>
</evidence>
<dbReference type="Gene3D" id="2.160.20.10">
    <property type="entry name" value="Single-stranded right-handed beta-helix, Pectin lyase-like"/>
    <property type="match status" value="1"/>
</dbReference>
<dbReference type="SMART" id="SM00710">
    <property type="entry name" value="PbH1"/>
    <property type="match status" value="7"/>
</dbReference>